<dbReference type="AlphaFoldDB" id="G0N2F9"/>
<name>G0N2F9_CAEBE</name>
<evidence type="ECO:0000256" key="1">
    <source>
        <dbReference type="SAM" id="SignalP"/>
    </source>
</evidence>
<protein>
    <submittedName>
        <fullName evidence="2">Uncharacterized protein</fullName>
    </submittedName>
</protein>
<evidence type="ECO:0000313" key="2">
    <source>
        <dbReference type="EMBL" id="EGT50799.1"/>
    </source>
</evidence>
<dbReference type="Proteomes" id="UP000008068">
    <property type="component" value="Unassembled WGS sequence"/>
</dbReference>
<gene>
    <name evidence="2" type="ORF">CAEBREN_12349</name>
</gene>
<dbReference type="InParanoid" id="G0N2F9"/>
<accession>G0N2F9</accession>
<sequence length="87" mass="9846">MMLFKAISTLAIIFAVVSADAVSDIGNYLVTFSNRFEEYWVWIPERSYYPINNISAESIQMQVLRVLDNYLLNNLPKIIGSSPPSEG</sequence>
<keyword evidence="3" id="KW-1185">Reference proteome</keyword>
<dbReference type="HOGENOM" id="CLU_2485322_0_0_1"/>
<keyword evidence="1" id="KW-0732">Signal</keyword>
<dbReference type="EMBL" id="GL379830">
    <property type="protein sequence ID" value="EGT50799.1"/>
    <property type="molecule type" value="Genomic_DNA"/>
</dbReference>
<proteinExistence type="predicted"/>
<evidence type="ECO:0000313" key="3">
    <source>
        <dbReference type="Proteomes" id="UP000008068"/>
    </source>
</evidence>
<reference evidence="3" key="1">
    <citation type="submission" date="2011-07" db="EMBL/GenBank/DDBJ databases">
        <authorList>
            <consortium name="Caenorhabditis brenneri Sequencing and Analysis Consortium"/>
            <person name="Wilson R.K."/>
        </authorList>
    </citation>
    <scope>NUCLEOTIDE SEQUENCE [LARGE SCALE GENOMIC DNA]</scope>
    <source>
        <strain evidence="3">PB2801</strain>
    </source>
</reference>
<feature type="signal peptide" evidence="1">
    <location>
        <begin position="1"/>
        <end position="19"/>
    </location>
</feature>
<feature type="chain" id="PRO_5003404357" evidence="1">
    <location>
        <begin position="20"/>
        <end position="87"/>
    </location>
</feature>
<organism evidence="3">
    <name type="scientific">Caenorhabditis brenneri</name>
    <name type="common">Nematode worm</name>
    <dbReference type="NCBI Taxonomy" id="135651"/>
    <lineage>
        <taxon>Eukaryota</taxon>
        <taxon>Metazoa</taxon>
        <taxon>Ecdysozoa</taxon>
        <taxon>Nematoda</taxon>
        <taxon>Chromadorea</taxon>
        <taxon>Rhabditida</taxon>
        <taxon>Rhabditina</taxon>
        <taxon>Rhabditomorpha</taxon>
        <taxon>Rhabditoidea</taxon>
        <taxon>Rhabditidae</taxon>
        <taxon>Peloderinae</taxon>
        <taxon>Caenorhabditis</taxon>
    </lineage>
</organism>